<dbReference type="OrthoDB" id="269771at2"/>
<feature type="transmembrane region" description="Helical" evidence="1">
    <location>
        <begin position="39"/>
        <end position="59"/>
    </location>
</feature>
<evidence type="ECO:0000313" key="4">
    <source>
        <dbReference type="Proteomes" id="UP000245839"/>
    </source>
</evidence>
<feature type="transmembrane region" description="Helical" evidence="1">
    <location>
        <begin position="6"/>
        <end position="27"/>
    </location>
</feature>
<keyword evidence="1" id="KW-0812">Transmembrane</keyword>
<name>A0A2Y9A2R8_9RHOB</name>
<organism evidence="3 5">
    <name type="scientific">Jannaschia seohaensis</name>
    <dbReference type="NCBI Taxonomy" id="475081"/>
    <lineage>
        <taxon>Bacteria</taxon>
        <taxon>Pseudomonadati</taxon>
        <taxon>Pseudomonadota</taxon>
        <taxon>Alphaproteobacteria</taxon>
        <taxon>Rhodobacterales</taxon>
        <taxon>Roseobacteraceae</taxon>
        <taxon>Jannaschia</taxon>
    </lineage>
</organism>
<dbReference type="Proteomes" id="UP000251571">
    <property type="component" value="Unassembled WGS sequence"/>
</dbReference>
<keyword evidence="1" id="KW-1133">Transmembrane helix</keyword>
<dbReference type="RefSeq" id="WP_109563059.1">
    <property type="nucleotide sequence ID" value="NZ_QGDJ01000001.1"/>
</dbReference>
<keyword evidence="1" id="KW-0472">Membrane</keyword>
<gene>
    <name evidence="2" type="ORF">BCF38_101927</name>
    <name evidence="3" type="ORF">SAMN05421539_101927</name>
</gene>
<reference evidence="3 5" key="1">
    <citation type="submission" date="2016-10" db="EMBL/GenBank/DDBJ databases">
        <authorList>
            <person name="Cai Z."/>
        </authorList>
    </citation>
    <scope>NUCLEOTIDE SEQUENCE [LARGE SCALE GENOMIC DNA]</scope>
    <source>
        <strain evidence="3 5">DSM 25227</strain>
    </source>
</reference>
<feature type="transmembrane region" description="Helical" evidence="1">
    <location>
        <begin position="187"/>
        <end position="205"/>
    </location>
</feature>
<dbReference type="Proteomes" id="UP000245839">
    <property type="component" value="Unassembled WGS sequence"/>
</dbReference>
<dbReference type="EMBL" id="QGDJ01000001">
    <property type="protein sequence ID" value="PWJ22513.1"/>
    <property type="molecule type" value="Genomic_DNA"/>
</dbReference>
<evidence type="ECO:0000256" key="1">
    <source>
        <dbReference type="SAM" id="Phobius"/>
    </source>
</evidence>
<proteinExistence type="predicted"/>
<accession>A0A2Y9A2R8</accession>
<evidence type="ECO:0000313" key="5">
    <source>
        <dbReference type="Proteomes" id="UP000251571"/>
    </source>
</evidence>
<evidence type="ECO:0000313" key="2">
    <source>
        <dbReference type="EMBL" id="PWJ22513.1"/>
    </source>
</evidence>
<keyword evidence="4" id="KW-1185">Reference proteome</keyword>
<dbReference type="EMBL" id="UETC01000001">
    <property type="protein sequence ID" value="SSA38791.1"/>
    <property type="molecule type" value="Genomic_DNA"/>
</dbReference>
<reference evidence="2 4" key="2">
    <citation type="submission" date="2018-03" db="EMBL/GenBank/DDBJ databases">
        <title>Genomic Encyclopedia of Archaeal and Bacterial Type Strains, Phase II (KMG-II): from individual species to whole genera.</title>
        <authorList>
            <person name="Goeker M."/>
        </authorList>
    </citation>
    <scope>NUCLEOTIDE SEQUENCE [LARGE SCALE GENOMIC DNA]</scope>
    <source>
        <strain evidence="2 4">DSM 25227</strain>
    </source>
</reference>
<sequence>MAASVTTIPRLVVFASLAIILAILLFVRGSDGLYGEDGPVEIASVVAYLGAALAFVAAAPDLLGRLWQVPVTLLFAAGRELDLDKSLLSGGILKSRFYTGAFPLWEKLVGLAIVFFALWTGLRLIRHGAGPTWRAMRTGRLWPWLTVGALIALVIAKGFDGIGRKLRPLGIEVSQALNDRLAHVEEWLELGGAVAILLAVAVWAGRRARPT</sequence>
<evidence type="ECO:0000313" key="3">
    <source>
        <dbReference type="EMBL" id="SSA38791.1"/>
    </source>
</evidence>
<protein>
    <submittedName>
        <fullName evidence="3">Uncharacterized protein</fullName>
    </submittedName>
</protein>
<feature type="transmembrane region" description="Helical" evidence="1">
    <location>
        <begin position="108"/>
        <end position="125"/>
    </location>
</feature>
<dbReference type="AlphaFoldDB" id="A0A2Y9A2R8"/>
<feature type="transmembrane region" description="Helical" evidence="1">
    <location>
        <begin position="141"/>
        <end position="159"/>
    </location>
</feature>